<organism evidence="7 8">
    <name type="scientific">Leucocoprinus leucothites</name>
    <dbReference type="NCBI Taxonomy" id="201217"/>
    <lineage>
        <taxon>Eukaryota</taxon>
        <taxon>Fungi</taxon>
        <taxon>Dikarya</taxon>
        <taxon>Basidiomycota</taxon>
        <taxon>Agaricomycotina</taxon>
        <taxon>Agaricomycetes</taxon>
        <taxon>Agaricomycetidae</taxon>
        <taxon>Agaricales</taxon>
        <taxon>Agaricineae</taxon>
        <taxon>Agaricaceae</taxon>
        <taxon>Leucocoprinus</taxon>
    </lineage>
</organism>
<dbReference type="PROSITE" id="PS51353">
    <property type="entry name" value="ARSC"/>
    <property type="match status" value="1"/>
</dbReference>
<dbReference type="Gene3D" id="3.40.30.10">
    <property type="entry name" value="Glutaredoxin"/>
    <property type="match status" value="1"/>
</dbReference>
<evidence type="ECO:0008006" key="9">
    <source>
        <dbReference type="Google" id="ProtNLM"/>
    </source>
</evidence>
<dbReference type="PANTHER" id="PTHR28071:SF1">
    <property type="entry name" value="REDOX PROTEIN FMP46, MITOCHONDRIAL-RELATED"/>
    <property type="match status" value="1"/>
</dbReference>
<evidence type="ECO:0000256" key="6">
    <source>
        <dbReference type="ARBA" id="ARBA00023128"/>
    </source>
</evidence>
<comment type="function">
    <text evidence="1">Putative mitochondrial redox protein which could be involved in the reduction of small toxic molecules.</text>
</comment>
<gene>
    <name evidence="7" type="ORF">D9756_007829</name>
</gene>
<dbReference type="InterPro" id="IPR036249">
    <property type="entry name" value="Thioredoxin-like_sf"/>
</dbReference>
<accession>A0A8H5D4F8</accession>
<dbReference type="Pfam" id="PF07955">
    <property type="entry name" value="DUF1687"/>
    <property type="match status" value="1"/>
</dbReference>
<dbReference type="Proteomes" id="UP000559027">
    <property type="component" value="Unassembled WGS sequence"/>
</dbReference>
<reference evidence="7 8" key="1">
    <citation type="journal article" date="2020" name="ISME J.">
        <title>Uncovering the hidden diversity of litter-decomposition mechanisms in mushroom-forming fungi.</title>
        <authorList>
            <person name="Floudas D."/>
            <person name="Bentzer J."/>
            <person name="Ahren D."/>
            <person name="Johansson T."/>
            <person name="Persson P."/>
            <person name="Tunlid A."/>
        </authorList>
    </citation>
    <scope>NUCLEOTIDE SEQUENCE [LARGE SCALE GENOMIC DNA]</scope>
    <source>
        <strain evidence="7 8">CBS 146.42</strain>
    </source>
</reference>
<evidence type="ECO:0000256" key="2">
    <source>
        <dbReference type="ARBA" id="ARBA00004173"/>
    </source>
</evidence>
<comment type="subcellular location">
    <subcellularLocation>
        <location evidence="2">Mitochondrion</location>
    </subcellularLocation>
</comment>
<evidence type="ECO:0000256" key="1">
    <source>
        <dbReference type="ARBA" id="ARBA00002963"/>
    </source>
</evidence>
<keyword evidence="8" id="KW-1185">Reference proteome</keyword>
<comment type="similarity">
    <text evidence="3">Belongs to the FMP46 family.</text>
</comment>
<dbReference type="GO" id="GO:0005739">
    <property type="term" value="C:mitochondrion"/>
    <property type="evidence" value="ECO:0007669"/>
    <property type="project" value="UniProtKB-SubCell"/>
</dbReference>
<protein>
    <recommendedName>
        <fullName evidence="9">Thioredoxin-like protein</fullName>
    </recommendedName>
</protein>
<evidence type="ECO:0000313" key="8">
    <source>
        <dbReference type="Proteomes" id="UP000559027"/>
    </source>
</evidence>
<dbReference type="InterPro" id="IPR006660">
    <property type="entry name" value="Arsenate_reductase-like"/>
</dbReference>
<evidence type="ECO:0000256" key="4">
    <source>
        <dbReference type="ARBA" id="ARBA00022946"/>
    </source>
</evidence>
<evidence type="ECO:0000313" key="7">
    <source>
        <dbReference type="EMBL" id="KAF5353325.1"/>
    </source>
</evidence>
<dbReference type="SUPFAM" id="SSF52833">
    <property type="entry name" value="Thioredoxin-like"/>
    <property type="match status" value="1"/>
</dbReference>
<evidence type="ECO:0000256" key="5">
    <source>
        <dbReference type="ARBA" id="ARBA00023002"/>
    </source>
</evidence>
<comment type="caution">
    <text evidence="7">The sequence shown here is derived from an EMBL/GenBank/DDBJ whole genome shotgun (WGS) entry which is preliminary data.</text>
</comment>
<dbReference type="GO" id="GO:0016491">
    <property type="term" value="F:oxidoreductase activity"/>
    <property type="evidence" value="ECO:0007669"/>
    <property type="project" value="UniProtKB-KW"/>
</dbReference>
<name>A0A8H5D4F8_9AGAR</name>
<evidence type="ECO:0000256" key="3">
    <source>
        <dbReference type="ARBA" id="ARBA00009734"/>
    </source>
</evidence>
<dbReference type="AlphaFoldDB" id="A0A8H5D4F8"/>
<proteinExistence type="inferred from homology"/>
<dbReference type="EMBL" id="JAACJO010000010">
    <property type="protein sequence ID" value="KAF5353325.1"/>
    <property type="molecule type" value="Genomic_DNA"/>
</dbReference>
<dbReference type="OrthoDB" id="59229at2759"/>
<keyword evidence="4" id="KW-0809">Transit peptide</keyword>
<dbReference type="InterPro" id="IPR012882">
    <property type="entry name" value="Fmp46"/>
</dbReference>
<keyword evidence="6" id="KW-0496">Mitochondrion</keyword>
<dbReference type="PANTHER" id="PTHR28071">
    <property type="entry name" value="REDOX PROTEIN FMP46, MITOCHONDRIAL-RELATED"/>
    <property type="match status" value="1"/>
</dbReference>
<sequence>MFNSFKRRLPNISIFHNPTSQPSTKALSLLRSSLSSPYPSTNPSSQPLEFNLEVVESPPTTDQLQTILSYFPSKAVSPSHVLISAHPSAPSFNERPTTLSGIVQLAQENPQAVKWPIVVDWDSGKAAIGDVEGVKGILDHLRKKRDGEIKEDEVDQPKGWFT</sequence>
<keyword evidence="5" id="KW-0560">Oxidoreductase</keyword>